<dbReference type="Proteomes" id="UP000245771">
    <property type="component" value="Unassembled WGS sequence"/>
</dbReference>
<feature type="compositionally biased region" description="Polar residues" evidence="5">
    <location>
        <begin position="575"/>
        <end position="586"/>
    </location>
</feature>
<dbReference type="InParanoid" id="A0A316V7H9"/>
<feature type="compositionally biased region" description="Basic and acidic residues" evidence="5">
    <location>
        <begin position="522"/>
        <end position="538"/>
    </location>
</feature>
<feature type="transmembrane region" description="Helical" evidence="6">
    <location>
        <begin position="77"/>
        <end position="99"/>
    </location>
</feature>
<dbReference type="PANTHER" id="PTHR23112">
    <property type="entry name" value="G PROTEIN-COUPLED RECEPTOR 157-RELATED"/>
    <property type="match status" value="1"/>
</dbReference>
<feature type="domain" description="G-protein coupled receptors family 1 profile" evidence="7">
    <location>
        <begin position="89"/>
        <end position="260"/>
    </location>
</feature>
<dbReference type="InterPro" id="IPR023041">
    <property type="entry name" value="Glucose_rcpt_Git3-like_N"/>
</dbReference>
<evidence type="ECO:0000313" key="9">
    <source>
        <dbReference type="Proteomes" id="UP000245771"/>
    </source>
</evidence>
<feature type="transmembrane region" description="Helical" evidence="6">
    <location>
        <begin position="688"/>
        <end position="707"/>
    </location>
</feature>
<dbReference type="GO" id="GO:0005886">
    <property type="term" value="C:plasma membrane"/>
    <property type="evidence" value="ECO:0007669"/>
    <property type="project" value="TreeGrafter"/>
</dbReference>
<dbReference type="GO" id="GO:0007189">
    <property type="term" value="P:adenylate cyclase-activating G protein-coupled receptor signaling pathway"/>
    <property type="evidence" value="ECO:0007669"/>
    <property type="project" value="TreeGrafter"/>
</dbReference>
<dbReference type="Pfam" id="PF11710">
    <property type="entry name" value="Git3"/>
    <property type="match status" value="1"/>
</dbReference>
<dbReference type="CDD" id="cd00637">
    <property type="entry name" value="7tm_classA_rhodopsin-like"/>
    <property type="match status" value="1"/>
</dbReference>
<proteinExistence type="predicted"/>
<evidence type="ECO:0000259" key="7">
    <source>
        <dbReference type="PROSITE" id="PS50262"/>
    </source>
</evidence>
<keyword evidence="4 6" id="KW-0472">Membrane</keyword>
<feature type="region of interest" description="Disordered" evidence="5">
    <location>
        <begin position="435"/>
        <end position="460"/>
    </location>
</feature>
<reference evidence="8 9" key="1">
    <citation type="journal article" date="2018" name="Mol. Biol. Evol.">
        <title>Broad Genomic Sampling Reveals a Smut Pathogenic Ancestry of the Fungal Clade Ustilaginomycotina.</title>
        <authorList>
            <person name="Kijpornyongpan T."/>
            <person name="Mondo S.J."/>
            <person name="Barry K."/>
            <person name="Sandor L."/>
            <person name="Lee J."/>
            <person name="Lipzen A."/>
            <person name="Pangilinan J."/>
            <person name="LaButti K."/>
            <person name="Hainaut M."/>
            <person name="Henrissat B."/>
            <person name="Grigoriev I.V."/>
            <person name="Spatafora J.W."/>
            <person name="Aime M.C."/>
        </authorList>
    </citation>
    <scope>NUCLEOTIDE SEQUENCE [LARGE SCALE GENOMIC DNA]</scope>
    <source>
        <strain evidence="8 9">MCA 3882</strain>
    </source>
</reference>
<feature type="compositionally biased region" description="Polar residues" evidence="5">
    <location>
        <begin position="539"/>
        <end position="549"/>
    </location>
</feature>
<dbReference type="RefSeq" id="XP_025351737.1">
    <property type="nucleotide sequence ID" value="XM_025499734.1"/>
</dbReference>
<organism evidence="8 9">
    <name type="scientific">Meira miltonrushii</name>
    <dbReference type="NCBI Taxonomy" id="1280837"/>
    <lineage>
        <taxon>Eukaryota</taxon>
        <taxon>Fungi</taxon>
        <taxon>Dikarya</taxon>
        <taxon>Basidiomycota</taxon>
        <taxon>Ustilaginomycotina</taxon>
        <taxon>Exobasidiomycetes</taxon>
        <taxon>Exobasidiales</taxon>
        <taxon>Brachybasidiaceae</taxon>
        <taxon>Meira</taxon>
    </lineage>
</organism>
<evidence type="ECO:0000256" key="3">
    <source>
        <dbReference type="ARBA" id="ARBA00022989"/>
    </source>
</evidence>
<dbReference type="PROSITE" id="PS50262">
    <property type="entry name" value="G_PROTEIN_RECEP_F1_2"/>
    <property type="match status" value="1"/>
</dbReference>
<dbReference type="SUPFAM" id="SSF81321">
    <property type="entry name" value="Family A G protein-coupled receptor-like"/>
    <property type="match status" value="1"/>
</dbReference>
<gene>
    <name evidence="8" type="ORF">FA14DRAFT_162714</name>
</gene>
<evidence type="ECO:0000256" key="4">
    <source>
        <dbReference type="ARBA" id="ARBA00023136"/>
    </source>
</evidence>
<feature type="transmembrane region" description="Helical" evidence="6">
    <location>
        <begin position="644"/>
        <end position="666"/>
    </location>
</feature>
<keyword evidence="3 6" id="KW-1133">Transmembrane helix</keyword>
<feature type="region of interest" description="Disordered" evidence="5">
    <location>
        <begin position="518"/>
        <end position="552"/>
    </location>
</feature>
<evidence type="ECO:0000256" key="5">
    <source>
        <dbReference type="SAM" id="MobiDB-lite"/>
    </source>
</evidence>
<feature type="region of interest" description="Disordered" evidence="5">
    <location>
        <begin position="275"/>
        <end position="304"/>
    </location>
</feature>
<feature type="transmembrane region" description="Helical" evidence="6">
    <location>
        <begin position="189"/>
        <end position="208"/>
    </location>
</feature>
<feature type="compositionally biased region" description="Polar residues" evidence="5">
    <location>
        <begin position="275"/>
        <end position="294"/>
    </location>
</feature>
<dbReference type="GeneID" id="37021515"/>
<feature type="compositionally biased region" description="Polar residues" evidence="5">
    <location>
        <begin position="407"/>
        <end position="420"/>
    </location>
</feature>
<sequence length="754" mass="83312">MHLHSQAVSAVAKDVSASGSSSWSNASTSGSSIRLTKTILSKVKSLFTSPTSMAVIQTTKQGLLMKRSYVDHNSQDIVDLCICIASIVGGLSIIIPYCINRRSRKLRHSLILGLATSDLVSSIIITATTSYLVAGGNLASASKFCTFAGYIFSASIWTQHLWNFSIAVITYMILVHPLSSFVGNVERHLIWLWPAFWSIALIANGITWKYVGFTDVDGYCTYNPNRGGEYFSPVFNFVPRALVVIVIVVLYTHLFFFLRRINLFSAVTSSDRSRRLSSVTTSNQGQIRNVSETSAHARPAKGALGRSASKIFSNVRRNHSAFTTTQHPPSTAADSDVTKRNGSSSTQGKASTVTPTLPHLNKVNTVQISDATTTPAEVSPKSRVLNEDESEFERQQQQHPSAMAQKPISSSPYASLQRPATATLSYRPAVPMINMRRPVTAPDSRNESQSEIDMESLDDEATKRRNELGIFDNLDGGDSSDDLFKPMAIRRDVRDFGMTSPPQEHLRHVSLSAAGVKMARKARTEDTSPIDSGERHYTYSEQGNSNVASSDVPASVTYEDLLGPEWQWGMAVSQDGKQQQPTIRGSDSNDRRSPSGTAGRRRSSRWHVWPANRERGVGTNSFGSSTEENGVEAIGSTLNRQASVLLLLYPAVYVLLFSVSIIRIIVDISNETNNTVDLRKNSDTLHSISRWTIFAQGAIDALVFQLIERQFRRRMKRKRRIAAGEKVEDVWLIRMLKKFNSKKKSTANKTTAKE</sequence>
<dbReference type="PANTHER" id="PTHR23112:SF0">
    <property type="entry name" value="TRANSMEMBRANE PROTEIN 116"/>
    <property type="match status" value="1"/>
</dbReference>
<comment type="subcellular location">
    <subcellularLocation>
        <location evidence="1">Membrane</location>
        <topology evidence="1">Multi-pass membrane protein</topology>
    </subcellularLocation>
</comment>
<evidence type="ECO:0000256" key="1">
    <source>
        <dbReference type="ARBA" id="ARBA00004141"/>
    </source>
</evidence>
<dbReference type="Gene3D" id="1.20.1070.10">
    <property type="entry name" value="Rhodopsin 7-helix transmembrane proteins"/>
    <property type="match status" value="1"/>
</dbReference>
<keyword evidence="8" id="KW-0675">Receptor</keyword>
<feature type="transmembrane region" description="Helical" evidence="6">
    <location>
        <begin position="237"/>
        <end position="258"/>
    </location>
</feature>
<keyword evidence="2 6" id="KW-0812">Transmembrane</keyword>
<dbReference type="InterPro" id="IPR017452">
    <property type="entry name" value="GPCR_Rhodpsn_7TM"/>
</dbReference>
<name>A0A316V7H9_9BASI</name>
<feature type="compositionally biased region" description="Acidic residues" evidence="5">
    <location>
        <begin position="450"/>
        <end position="459"/>
    </location>
</feature>
<evidence type="ECO:0000313" key="8">
    <source>
        <dbReference type="EMBL" id="PWN31435.1"/>
    </source>
</evidence>
<feature type="compositionally biased region" description="Polar residues" evidence="5">
    <location>
        <begin position="340"/>
        <end position="355"/>
    </location>
</feature>
<keyword evidence="9" id="KW-1185">Reference proteome</keyword>
<feature type="region of interest" description="Disordered" evidence="5">
    <location>
        <begin position="571"/>
        <end position="610"/>
    </location>
</feature>
<dbReference type="AlphaFoldDB" id="A0A316V7H9"/>
<dbReference type="EMBL" id="KZ819608">
    <property type="protein sequence ID" value="PWN31435.1"/>
    <property type="molecule type" value="Genomic_DNA"/>
</dbReference>
<feature type="compositionally biased region" description="Polar residues" evidence="5">
    <location>
        <begin position="320"/>
        <end position="333"/>
    </location>
</feature>
<dbReference type="OrthoDB" id="100006at2759"/>
<evidence type="ECO:0000256" key="6">
    <source>
        <dbReference type="SAM" id="Phobius"/>
    </source>
</evidence>
<feature type="transmembrane region" description="Helical" evidence="6">
    <location>
        <begin position="111"/>
        <end position="134"/>
    </location>
</feature>
<feature type="transmembrane region" description="Helical" evidence="6">
    <location>
        <begin position="161"/>
        <end position="182"/>
    </location>
</feature>
<accession>A0A316V7H9</accession>
<protein>
    <submittedName>
        <fullName evidence="8">Family A G protein-coupled receptor-like protein</fullName>
    </submittedName>
</protein>
<feature type="region of interest" description="Disordered" evidence="5">
    <location>
        <begin position="320"/>
        <end position="420"/>
    </location>
</feature>
<feature type="compositionally biased region" description="Polar residues" evidence="5">
    <location>
        <begin position="362"/>
        <end position="376"/>
    </location>
</feature>
<dbReference type="STRING" id="1280837.A0A316V7H9"/>
<evidence type="ECO:0000256" key="2">
    <source>
        <dbReference type="ARBA" id="ARBA00022692"/>
    </source>
</evidence>
<dbReference type="GO" id="GO:0004930">
    <property type="term" value="F:G protein-coupled receptor activity"/>
    <property type="evidence" value="ECO:0007669"/>
    <property type="project" value="TreeGrafter"/>
</dbReference>